<dbReference type="Gene3D" id="1.10.287.1060">
    <property type="entry name" value="ESAT-6-like"/>
    <property type="match status" value="1"/>
</dbReference>
<proteinExistence type="predicted"/>
<organism evidence="1 2">
    <name type="scientific">Nocardia tenerifensis</name>
    <dbReference type="NCBI Taxonomy" id="228006"/>
    <lineage>
        <taxon>Bacteria</taxon>
        <taxon>Bacillati</taxon>
        <taxon>Actinomycetota</taxon>
        <taxon>Actinomycetes</taxon>
        <taxon>Mycobacteriales</taxon>
        <taxon>Nocardiaceae</taxon>
        <taxon>Nocardia</taxon>
    </lineage>
</organism>
<gene>
    <name evidence="1" type="ORF">DFR70_11750</name>
</gene>
<accession>A0A318JVZ8</accession>
<dbReference type="AlphaFoldDB" id="A0A318JVZ8"/>
<protein>
    <recommendedName>
        <fullName evidence="3">Excreted virulence factor EspC (Type VII ESX diderm)</fullName>
    </recommendedName>
</protein>
<evidence type="ECO:0000313" key="1">
    <source>
        <dbReference type="EMBL" id="PXX57622.1"/>
    </source>
</evidence>
<reference evidence="1 2" key="1">
    <citation type="submission" date="2018-05" db="EMBL/GenBank/DDBJ databases">
        <title>Genomic Encyclopedia of Type Strains, Phase IV (KMG-IV): sequencing the most valuable type-strain genomes for metagenomic binning, comparative biology and taxonomic classification.</title>
        <authorList>
            <person name="Goeker M."/>
        </authorList>
    </citation>
    <scope>NUCLEOTIDE SEQUENCE [LARGE SCALE GENOMIC DNA]</scope>
    <source>
        <strain evidence="1 2">DSM 44704</strain>
    </source>
</reference>
<keyword evidence="2" id="KW-1185">Reference proteome</keyword>
<dbReference type="EMBL" id="QJKF01000017">
    <property type="protein sequence ID" value="PXX57622.1"/>
    <property type="molecule type" value="Genomic_DNA"/>
</dbReference>
<name>A0A318JVZ8_9NOCA</name>
<dbReference type="RefSeq" id="WP_040743056.1">
    <property type="nucleotide sequence ID" value="NZ_QJKF01000017.1"/>
</dbReference>
<evidence type="ECO:0008006" key="3">
    <source>
        <dbReference type="Google" id="ProtNLM"/>
    </source>
</evidence>
<dbReference type="OrthoDB" id="4558525at2"/>
<dbReference type="Proteomes" id="UP000247569">
    <property type="component" value="Unassembled WGS sequence"/>
</dbReference>
<sequence length="102" mass="11112">MTGQRRVEVDTTRLRSAAAKMEDVGKKTTEIMGTLRNNLQSHGFPWGHDDYGDKFTGGDKGYTKSSDNLLTGGDNMADSAAKFSKGMYGAANKMDDMDGRKP</sequence>
<comment type="caution">
    <text evidence="1">The sequence shown here is derived from an EMBL/GenBank/DDBJ whole genome shotgun (WGS) entry which is preliminary data.</text>
</comment>
<evidence type="ECO:0000313" key="2">
    <source>
        <dbReference type="Proteomes" id="UP000247569"/>
    </source>
</evidence>